<name>A0A380WSU9_9FIRM</name>
<proteinExistence type="predicted"/>
<evidence type="ECO:0008006" key="4">
    <source>
        <dbReference type="Google" id="ProtNLM"/>
    </source>
</evidence>
<evidence type="ECO:0000256" key="1">
    <source>
        <dbReference type="SAM" id="MobiDB-lite"/>
    </source>
</evidence>
<gene>
    <name evidence="2" type="ORF">NCTC9810_00418</name>
</gene>
<dbReference type="AlphaFoldDB" id="A0A380WSU9"/>
<organism evidence="2 3">
    <name type="scientific">Anaerococcus octavius</name>
    <dbReference type="NCBI Taxonomy" id="54007"/>
    <lineage>
        <taxon>Bacteria</taxon>
        <taxon>Bacillati</taxon>
        <taxon>Bacillota</taxon>
        <taxon>Tissierellia</taxon>
        <taxon>Tissierellales</taxon>
        <taxon>Peptoniphilaceae</taxon>
        <taxon>Anaerococcus</taxon>
    </lineage>
</organism>
<sequence>MLAFALTGAVLTGCNNKDSANDDKAEINETTITEQAENTNETDTNEQEEKTSDNDTTSEEIKGVSKDNNIVVDKENQTVTIYTTFNGKFLTESTRHLVVSETGKFGDKPVFVANTPPADFHQALLDIGAKPGDNMTPENAEETTSEGTPLEITAYWDGNEEGTNVNDIVKDSNGKDLDIRFTGNLDRSNEMKTGCLSCLDSCTVGISSNANYPLGSVEKTKTVEFSVDEDKAPEDGTPVALVYTIRG</sequence>
<dbReference type="InterPro" id="IPR047750">
    <property type="entry name" value="YdjY-like"/>
</dbReference>
<feature type="region of interest" description="Disordered" evidence="1">
    <location>
        <begin position="29"/>
        <end position="68"/>
    </location>
</feature>
<evidence type="ECO:0000313" key="3">
    <source>
        <dbReference type="Proteomes" id="UP000255124"/>
    </source>
</evidence>
<feature type="compositionally biased region" description="Basic and acidic residues" evidence="1">
    <location>
        <begin position="47"/>
        <end position="65"/>
    </location>
</feature>
<reference evidence="2 3" key="1">
    <citation type="submission" date="2018-06" db="EMBL/GenBank/DDBJ databases">
        <authorList>
            <consortium name="Pathogen Informatics"/>
            <person name="Doyle S."/>
        </authorList>
    </citation>
    <scope>NUCLEOTIDE SEQUENCE [LARGE SCALE GENOMIC DNA]</scope>
    <source>
        <strain evidence="2 3">NCTC9810</strain>
    </source>
</reference>
<feature type="compositionally biased region" description="Low complexity" evidence="1">
    <location>
        <begin position="33"/>
        <end position="42"/>
    </location>
</feature>
<dbReference type="Proteomes" id="UP000255124">
    <property type="component" value="Unassembled WGS sequence"/>
</dbReference>
<dbReference type="EMBL" id="UFTA01000002">
    <property type="protein sequence ID" value="SUU92097.1"/>
    <property type="molecule type" value="Genomic_DNA"/>
</dbReference>
<protein>
    <recommendedName>
        <fullName evidence="4">4Fe-4S ferredoxin-type domain-containing protein</fullName>
    </recommendedName>
</protein>
<dbReference type="NCBIfam" id="NF040466">
    <property type="entry name" value="ydjY_domain"/>
    <property type="match status" value="1"/>
</dbReference>
<accession>A0A380WSU9</accession>
<evidence type="ECO:0000313" key="2">
    <source>
        <dbReference type="EMBL" id="SUU92097.1"/>
    </source>
</evidence>